<accession>A0A2T2YAT5</accession>
<sequence>MHHIMYMSTALVLVQEEELTAMLTQYRRNNLRDNITGMLLYSGEHYVQLIEGAEEALRKLFAKICQDYHHTNLIKLADGSISQRVFENWSMGFRSVDEAALTGLKGYVNPESVALPHPEEESPVQVLQQFIQHNMTDGRK</sequence>
<dbReference type="InterPro" id="IPR007024">
    <property type="entry name" value="BLUF_domain"/>
</dbReference>
<dbReference type="GO" id="GO:0009882">
    <property type="term" value="F:blue light photoreceptor activity"/>
    <property type="evidence" value="ECO:0007669"/>
    <property type="project" value="InterPro"/>
</dbReference>
<dbReference type="EMBL" id="PYFT01000001">
    <property type="protein sequence ID" value="PSR52622.1"/>
    <property type="molecule type" value="Genomic_DNA"/>
</dbReference>
<dbReference type="Pfam" id="PF04940">
    <property type="entry name" value="BLUF"/>
    <property type="match status" value="1"/>
</dbReference>
<dbReference type="SMART" id="SM01034">
    <property type="entry name" value="BLUF"/>
    <property type="match status" value="1"/>
</dbReference>
<dbReference type="RefSeq" id="WP_106926428.1">
    <property type="nucleotide sequence ID" value="NZ_PYFT01000001.1"/>
</dbReference>
<reference evidence="2 3" key="1">
    <citation type="submission" date="2018-03" db="EMBL/GenBank/DDBJ databases">
        <title>Adhaeribacter sp. HMF7605 Genome sequencing and assembly.</title>
        <authorList>
            <person name="Kang H."/>
            <person name="Kang J."/>
            <person name="Cha I."/>
            <person name="Kim H."/>
            <person name="Joh K."/>
        </authorList>
    </citation>
    <scope>NUCLEOTIDE SEQUENCE [LARGE SCALE GENOMIC DNA]</scope>
    <source>
        <strain evidence="2 3">HMF7605</strain>
    </source>
</reference>
<gene>
    <name evidence="2" type="ORF">AHMF7605_03325</name>
</gene>
<name>A0A2T2YAT5_9BACT</name>
<dbReference type="Proteomes" id="UP000240357">
    <property type="component" value="Unassembled WGS sequence"/>
</dbReference>
<feature type="domain" description="BLUF" evidence="1">
    <location>
        <begin position="1"/>
        <end position="92"/>
    </location>
</feature>
<protein>
    <submittedName>
        <fullName evidence="2">Blue light sensor protein</fullName>
    </submittedName>
</protein>
<evidence type="ECO:0000313" key="3">
    <source>
        <dbReference type="Proteomes" id="UP000240357"/>
    </source>
</evidence>
<dbReference type="GO" id="GO:0071949">
    <property type="term" value="F:FAD binding"/>
    <property type="evidence" value="ECO:0007669"/>
    <property type="project" value="InterPro"/>
</dbReference>
<dbReference type="PROSITE" id="PS50925">
    <property type="entry name" value="BLUF"/>
    <property type="match status" value="1"/>
</dbReference>
<proteinExistence type="predicted"/>
<evidence type="ECO:0000313" key="2">
    <source>
        <dbReference type="EMBL" id="PSR52622.1"/>
    </source>
</evidence>
<dbReference type="SUPFAM" id="SSF54975">
    <property type="entry name" value="Acylphosphatase/BLUF domain-like"/>
    <property type="match status" value="1"/>
</dbReference>
<organism evidence="2 3">
    <name type="scientific">Adhaeribacter arboris</name>
    <dbReference type="NCBI Taxonomy" id="2072846"/>
    <lineage>
        <taxon>Bacteria</taxon>
        <taxon>Pseudomonadati</taxon>
        <taxon>Bacteroidota</taxon>
        <taxon>Cytophagia</taxon>
        <taxon>Cytophagales</taxon>
        <taxon>Hymenobacteraceae</taxon>
        <taxon>Adhaeribacter</taxon>
    </lineage>
</organism>
<dbReference type="Gene3D" id="3.30.70.100">
    <property type="match status" value="1"/>
</dbReference>
<dbReference type="AlphaFoldDB" id="A0A2T2YAT5"/>
<dbReference type="OrthoDB" id="1122028at2"/>
<evidence type="ECO:0000259" key="1">
    <source>
        <dbReference type="PROSITE" id="PS50925"/>
    </source>
</evidence>
<dbReference type="InterPro" id="IPR036046">
    <property type="entry name" value="Acylphosphatase-like_dom_sf"/>
</dbReference>
<keyword evidence="3" id="KW-1185">Reference proteome</keyword>
<comment type="caution">
    <text evidence="2">The sequence shown here is derived from an EMBL/GenBank/DDBJ whole genome shotgun (WGS) entry which is preliminary data.</text>
</comment>